<dbReference type="InterPro" id="IPR016187">
    <property type="entry name" value="CTDL_fold"/>
</dbReference>
<evidence type="ECO:0000313" key="3">
    <source>
        <dbReference type="Proteomes" id="UP001370348"/>
    </source>
</evidence>
<dbReference type="EMBL" id="CP089984">
    <property type="protein sequence ID" value="WXB11908.1"/>
    <property type="molecule type" value="Genomic_DNA"/>
</dbReference>
<dbReference type="InterPro" id="IPR005532">
    <property type="entry name" value="SUMF_dom"/>
</dbReference>
<name>A0ABZ2LPS4_9BACT</name>
<dbReference type="PANTHER" id="PTHR23150:SF19">
    <property type="entry name" value="FORMYLGLYCINE-GENERATING ENZYME"/>
    <property type="match status" value="1"/>
</dbReference>
<evidence type="ECO:0000259" key="1">
    <source>
        <dbReference type="Pfam" id="PF03781"/>
    </source>
</evidence>
<accession>A0ABZ2LPS4</accession>
<dbReference type="SUPFAM" id="SSF56436">
    <property type="entry name" value="C-type lectin-like"/>
    <property type="match status" value="1"/>
</dbReference>
<gene>
    <name evidence="2" type="ORF">LZC94_29135</name>
</gene>
<dbReference type="RefSeq" id="WP_394821524.1">
    <property type="nucleotide sequence ID" value="NZ_CP089984.1"/>
</dbReference>
<evidence type="ECO:0000313" key="2">
    <source>
        <dbReference type="EMBL" id="WXB11908.1"/>
    </source>
</evidence>
<protein>
    <submittedName>
        <fullName evidence="2">Formylglycine-generating enzyme family protein</fullName>
    </submittedName>
</protein>
<dbReference type="Gene3D" id="3.90.1580.10">
    <property type="entry name" value="paralog of FGE (formylglycine-generating enzyme)"/>
    <property type="match status" value="1"/>
</dbReference>
<reference evidence="2 3" key="1">
    <citation type="submission" date="2021-12" db="EMBL/GenBank/DDBJ databases">
        <title>Discovery of the Pendulisporaceae a myxobacterial family with distinct sporulation behavior and unique specialized metabolism.</title>
        <authorList>
            <person name="Garcia R."/>
            <person name="Popoff A."/>
            <person name="Bader C.D."/>
            <person name="Loehr J."/>
            <person name="Walesch S."/>
            <person name="Walt C."/>
            <person name="Boldt J."/>
            <person name="Bunk B."/>
            <person name="Haeckl F.J.F.P.J."/>
            <person name="Gunesch A.P."/>
            <person name="Birkelbach J."/>
            <person name="Nuebel U."/>
            <person name="Pietschmann T."/>
            <person name="Bach T."/>
            <person name="Mueller R."/>
        </authorList>
    </citation>
    <scope>NUCLEOTIDE SEQUENCE [LARGE SCALE GENOMIC DNA]</scope>
    <source>
        <strain evidence="2 3">MSr11954</strain>
    </source>
</reference>
<dbReference type="PANTHER" id="PTHR23150">
    <property type="entry name" value="SULFATASE MODIFYING FACTOR 1, 2"/>
    <property type="match status" value="1"/>
</dbReference>
<feature type="domain" description="Sulfatase-modifying factor enzyme-like" evidence="1">
    <location>
        <begin position="149"/>
        <end position="401"/>
    </location>
</feature>
<dbReference type="InterPro" id="IPR042095">
    <property type="entry name" value="SUMF_sf"/>
</dbReference>
<keyword evidence="3" id="KW-1185">Reference proteome</keyword>
<sequence>MESSAIVTFAVRTIRRPRQVTYDPGCGICADVDEACWIAHELWGILDEHDFTSYLINAEAKSMSNVPLDLSYVAHDMNRHRARGALLPLALRSLILSGVLHTALGCSLDFSVAGKRDTLAGVPSGERSSCETPKTCSGGDCCKSAVVTGGTFNRLQNSADHPATLSDFRLDIYEVTVGRFRAFVNAGKGTRASPPNSGAGARPNLPESGWIKAFDDKLVADTVALRAAFACDDGGIESWTPAPATQENLPMNCITWYEAFAFCAWDGGWLPTAAEWNYAAVGGNEQRNYPWGNDALDTTRAVYSCTTHCNLGDLRPVGSTSPKGDGKWGHADLIGNLFEWTLDTGASLPKPCNDCASLVADPDRVRFGGMVASDTRDLSPWRGSTVPPEMRHYSTGVRCARPK</sequence>
<proteinExistence type="predicted"/>
<organism evidence="2 3">
    <name type="scientific">Pendulispora albinea</name>
    <dbReference type="NCBI Taxonomy" id="2741071"/>
    <lineage>
        <taxon>Bacteria</taxon>
        <taxon>Pseudomonadati</taxon>
        <taxon>Myxococcota</taxon>
        <taxon>Myxococcia</taxon>
        <taxon>Myxococcales</taxon>
        <taxon>Sorangiineae</taxon>
        <taxon>Pendulisporaceae</taxon>
        <taxon>Pendulispora</taxon>
    </lineage>
</organism>
<dbReference type="Pfam" id="PF03781">
    <property type="entry name" value="FGE-sulfatase"/>
    <property type="match status" value="1"/>
</dbReference>
<dbReference type="Proteomes" id="UP001370348">
    <property type="component" value="Chromosome"/>
</dbReference>
<dbReference type="InterPro" id="IPR051043">
    <property type="entry name" value="Sulfatase_Mod_Factor_Kinase"/>
</dbReference>